<dbReference type="InterPro" id="IPR021109">
    <property type="entry name" value="Peptidase_aspartic_dom_sf"/>
</dbReference>
<proteinExistence type="predicted"/>
<evidence type="ECO:0008006" key="3">
    <source>
        <dbReference type="Google" id="ProtNLM"/>
    </source>
</evidence>
<evidence type="ECO:0000313" key="2">
    <source>
        <dbReference type="Proteomes" id="UP000821853"/>
    </source>
</evidence>
<accession>A0A9J6FNY6</accession>
<protein>
    <recommendedName>
        <fullName evidence="3">Peptidase A2 domain-containing protein</fullName>
    </recommendedName>
</protein>
<dbReference type="SUPFAM" id="SSF50630">
    <property type="entry name" value="Acid proteases"/>
    <property type="match status" value="1"/>
</dbReference>
<dbReference type="Gene3D" id="2.40.70.10">
    <property type="entry name" value="Acid Proteases"/>
    <property type="match status" value="1"/>
</dbReference>
<sequence>MTCSEDSKIISFDIPVLIDNHPVTTLVDNGADYRVINGSLAAQLRKVTTPWFGSPIRTADGHLVAPMGACTATVPICGATFPGSFIGLLECSRQLMLRLNFLREYGAVINLRKLVVTFSTPRTLDDESERPT</sequence>
<dbReference type="OrthoDB" id="10056424at2759"/>
<dbReference type="EMBL" id="JABSTR010000003">
    <property type="protein sequence ID" value="KAH9364898.1"/>
    <property type="molecule type" value="Genomic_DNA"/>
</dbReference>
<dbReference type="VEuPathDB" id="VectorBase:HLOH_047802"/>
<reference evidence="1 2" key="1">
    <citation type="journal article" date="2020" name="Cell">
        <title>Large-Scale Comparative Analyses of Tick Genomes Elucidate Their Genetic Diversity and Vector Capacities.</title>
        <authorList>
            <consortium name="Tick Genome and Microbiome Consortium (TIGMIC)"/>
            <person name="Jia N."/>
            <person name="Wang J."/>
            <person name="Shi W."/>
            <person name="Du L."/>
            <person name="Sun Y."/>
            <person name="Zhan W."/>
            <person name="Jiang J.F."/>
            <person name="Wang Q."/>
            <person name="Zhang B."/>
            <person name="Ji P."/>
            <person name="Bell-Sakyi L."/>
            <person name="Cui X.M."/>
            <person name="Yuan T.T."/>
            <person name="Jiang B.G."/>
            <person name="Yang W.F."/>
            <person name="Lam T.T."/>
            <person name="Chang Q.C."/>
            <person name="Ding S.J."/>
            <person name="Wang X.J."/>
            <person name="Zhu J.G."/>
            <person name="Ruan X.D."/>
            <person name="Zhao L."/>
            <person name="Wei J.T."/>
            <person name="Ye R.Z."/>
            <person name="Que T.C."/>
            <person name="Du C.H."/>
            <person name="Zhou Y.H."/>
            <person name="Cheng J.X."/>
            <person name="Dai P.F."/>
            <person name="Guo W.B."/>
            <person name="Han X.H."/>
            <person name="Huang E.J."/>
            <person name="Li L.F."/>
            <person name="Wei W."/>
            <person name="Gao Y.C."/>
            <person name="Liu J.Z."/>
            <person name="Shao H.Z."/>
            <person name="Wang X."/>
            <person name="Wang C.C."/>
            <person name="Yang T.C."/>
            <person name="Huo Q.B."/>
            <person name="Li W."/>
            <person name="Chen H.Y."/>
            <person name="Chen S.E."/>
            <person name="Zhou L.G."/>
            <person name="Ni X.B."/>
            <person name="Tian J.H."/>
            <person name="Sheng Y."/>
            <person name="Liu T."/>
            <person name="Pan Y.S."/>
            <person name="Xia L.Y."/>
            <person name="Li J."/>
            <person name="Zhao F."/>
            <person name="Cao W.C."/>
        </authorList>
    </citation>
    <scope>NUCLEOTIDE SEQUENCE [LARGE SCALE GENOMIC DNA]</scope>
    <source>
        <strain evidence="1">HaeL-2018</strain>
    </source>
</reference>
<dbReference type="Proteomes" id="UP000821853">
    <property type="component" value="Unassembled WGS sequence"/>
</dbReference>
<gene>
    <name evidence="1" type="ORF">HPB48_018335</name>
</gene>
<dbReference type="AlphaFoldDB" id="A0A9J6FNY6"/>
<organism evidence="1 2">
    <name type="scientific">Haemaphysalis longicornis</name>
    <name type="common">Bush tick</name>
    <dbReference type="NCBI Taxonomy" id="44386"/>
    <lineage>
        <taxon>Eukaryota</taxon>
        <taxon>Metazoa</taxon>
        <taxon>Ecdysozoa</taxon>
        <taxon>Arthropoda</taxon>
        <taxon>Chelicerata</taxon>
        <taxon>Arachnida</taxon>
        <taxon>Acari</taxon>
        <taxon>Parasitiformes</taxon>
        <taxon>Ixodida</taxon>
        <taxon>Ixodoidea</taxon>
        <taxon>Ixodidae</taxon>
        <taxon>Haemaphysalinae</taxon>
        <taxon>Haemaphysalis</taxon>
    </lineage>
</organism>
<comment type="caution">
    <text evidence="1">The sequence shown here is derived from an EMBL/GenBank/DDBJ whole genome shotgun (WGS) entry which is preliminary data.</text>
</comment>
<dbReference type="Pfam" id="PF13650">
    <property type="entry name" value="Asp_protease_2"/>
    <property type="match status" value="1"/>
</dbReference>
<name>A0A9J6FNY6_HAELO</name>
<evidence type="ECO:0000313" key="1">
    <source>
        <dbReference type="EMBL" id="KAH9364898.1"/>
    </source>
</evidence>
<keyword evidence="2" id="KW-1185">Reference proteome</keyword>